<dbReference type="PANTHER" id="PTHR40845">
    <property type="match status" value="1"/>
</dbReference>
<protein>
    <recommendedName>
        <fullName evidence="3">DUF7888 domain-containing protein</fullName>
    </recommendedName>
</protein>
<feature type="signal peptide" evidence="2">
    <location>
        <begin position="1"/>
        <end position="21"/>
    </location>
</feature>
<feature type="compositionally biased region" description="Basic and acidic residues" evidence="1">
    <location>
        <begin position="42"/>
        <end position="53"/>
    </location>
</feature>
<evidence type="ECO:0000256" key="1">
    <source>
        <dbReference type="SAM" id="MobiDB-lite"/>
    </source>
</evidence>
<evidence type="ECO:0000259" key="3">
    <source>
        <dbReference type="Pfam" id="PF25411"/>
    </source>
</evidence>
<dbReference type="PANTHER" id="PTHR40845:SF1">
    <property type="match status" value="1"/>
</dbReference>
<evidence type="ECO:0000256" key="2">
    <source>
        <dbReference type="SAM" id="SignalP"/>
    </source>
</evidence>
<dbReference type="EMBL" id="JAQQWM010000009">
    <property type="protein sequence ID" value="KAK8046324.1"/>
    <property type="molecule type" value="Genomic_DNA"/>
</dbReference>
<name>A0ABR1TKV3_9PEZI</name>
<feature type="region of interest" description="Disordered" evidence="1">
    <location>
        <begin position="33"/>
        <end position="53"/>
    </location>
</feature>
<accession>A0ABR1TKV3</accession>
<dbReference type="Pfam" id="PF25411">
    <property type="entry name" value="DUF7888"/>
    <property type="match status" value="1"/>
</dbReference>
<keyword evidence="5" id="KW-1185">Reference proteome</keyword>
<gene>
    <name evidence="4" type="ORF">PG996_014388</name>
</gene>
<evidence type="ECO:0000313" key="5">
    <source>
        <dbReference type="Proteomes" id="UP001446871"/>
    </source>
</evidence>
<dbReference type="InterPro" id="IPR057210">
    <property type="entry name" value="DUF7888"/>
</dbReference>
<proteinExistence type="predicted"/>
<reference evidence="4 5" key="1">
    <citation type="submission" date="2023-01" db="EMBL/GenBank/DDBJ databases">
        <title>Analysis of 21 Apiospora genomes using comparative genomics revels a genus with tremendous synthesis potential of carbohydrate active enzymes and secondary metabolites.</title>
        <authorList>
            <person name="Sorensen T."/>
        </authorList>
    </citation>
    <scope>NUCLEOTIDE SEQUENCE [LARGE SCALE GENOMIC DNA]</scope>
    <source>
        <strain evidence="4 5">CBS 83171</strain>
    </source>
</reference>
<dbReference type="Proteomes" id="UP001446871">
    <property type="component" value="Unassembled WGS sequence"/>
</dbReference>
<evidence type="ECO:0000313" key="4">
    <source>
        <dbReference type="EMBL" id="KAK8046324.1"/>
    </source>
</evidence>
<organism evidence="4 5">
    <name type="scientific">Apiospora saccharicola</name>
    <dbReference type="NCBI Taxonomy" id="335842"/>
    <lineage>
        <taxon>Eukaryota</taxon>
        <taxon>Fungi</taxon>
        <taxon>Dikarya</taxon>
        <taxon>Ascomycota</taxon>
        <taxon>Pezizomycotina</taxon>
        <taxon>Sordariomycetes</taxon>
        <taxon>Xylariomycetidae</taxon>
        <taxon>Amphisphaeriales</taxon>
        <taxon>Apiosporaceae</taxon>
        <taxon>Apiospora</taxon>
    </lineage>
</organism>
<feature type="chain" id="PRO_5047523371" description="DUF7888 domain-containing protein" evidence="2">
    <location>
        <begin position="22"/>
        <end position="196"/>
    </location>
</feature>
<comment type="caution">
    <text evidence="4">The sequence shown here is derived from an EMBL/GenBank/DDBJ whole genome shotgun (WGS) entry which is preliminary data.</text>
</comment>
<sequence length="196" mass="20983">MQFSVATALTTALVASSSVSALTIRLPQLSRDVASSSGDSQAQEKRDEGSAGSDIQKREILTTIITTAGTAIVVDLTTRAVNAATALVKDISNWDKARQDFTQATTKAMMDNNPDPAKYVAAACYNKDYSVSNPENTDGKTSVSFKLGALNTNYDCLYMKAPNTFYTHSDGGYQNLAYRNTKACTFDQSTGDLACV</sequence>
<keyword evidence="2" id="KW-0732">Signal</keyword>
<feature type="domain" description="DUF7888" evidence="3">
    <location>
        <begin position="61"/>
        <end position="195"/>
    </location>
</feature>